<reference evidence="1 2" key="1">
    <citation type="submission" date="2017-04" db="EMBL/GenBank/DDBJ databases">
        <authorList>
            <person name="Afonso C.L."/>
            <person name="Miller P.J."/>
            <person name="Scott M.A."/>
            <person name="Spackman E."/>
            <person name="Goraichik I."/>
            <person name="Dimitrov K.M."/>
            <person name="Suarez D.L."/>
            <person name="Swayne D.E."/>
        </authorList>
    </citation>
    <scope>NUCLEOTIDE SEQUENCE [LARGE SCALE GENOMIC DNA]</scope>
    <source>
        <strain evidence="1 2">DSM 22418</strain>
    </source>
</reference>
<dbReference type="SUPFAM" id="SSF102588">
    <property type="entry name" value="LmbE-like"/>
    <property type="match status" value="1"/>
</dbReference>
<proteinExistence type="predicted"/>
<dbReference type="InterPro" id="IPR029062">
    <property type="entry name" value="Class_I_gatase-like"/>
</dbReference>
<dbReference type="EMBL" id="FXAU01000005">
    <property type="protein sequence ID" value="SMG38876.1"/>
    <property type="molecule type" value="Genomic_DNA"/>
</dbReference>
<dbReference type="CDD" id="cd03143">
    <property type="entry name" value="A4_beta-galactosidase_middle_domain"/>
    <property type="match status" value="1"/>
</dbReference>
<name>A0A1X7KCG1_9SPHI</name>
<dbReference type="Pfam" id="PF02585">
    <property type="entry name" value="PIG-L"/>
    <property type="match status" value="1"/>
</dbReference>
<dbReference type="AlphaFoldDB" id="A0A1X7KCG1"/>
<dbReference type="InterPro" id="IPR024078">
    <property type="entry name" value="LmbE-like_dom_sf"/>
</dbReference>
<protein>
    <submittedName>
        <fullName evidence="1">GlcNAc-PI de-N-acetylase</fullName>
    </submittedName>
</protein>
<evidence type="ECO:0000313" key="2">
    <source>
        <dbReference type="Proteomes" id="UP000192980"/>
    </source>
</evidence>
<keyword evidence="2" id="KW-1185">Reference proteome</keyword>
<accession>A0A1X7KCG1</accession>
<dbReference type="SUPFAM" id="SSF52317">
    <property type="entry name" value="Class I glutamine amidotransferase-like"/>
    <property type="match status" value="1"/>
</dbReference>
<sequence length="798" mass="89458">MQSLAQTNRPMHAADIQLQMEKLNTLGSVLYFAAHPDDENTKLIAYLASERKVRTAYLSLTRGDGGQNLIGTEQGVELGLIRTQELLQARKIDRGEQYFTSAYDFGFSKTHAETFRFWNEHEVLREAVWIIRKLQPDVIITRFPPDERGGHGHHQASAMLARKAFDAAADPNAFPEQLVELQPWQAKRLIWNTANFMRMQGDSPNQLKIDIGQFNPLLGHSYGELSALSRSQHKSQGFGSAATNGQTIESFEHVAGAIAKQDLFDQIDISWTRIPGGRPVQQAIDRLVETYNPTNPAGAIPQLAQIWHLIQKLDNTYWKERKTKEVESLLLACAGMKVEALVEKPYYTQGESIPFRAEIIVRNPNTQACISYINGENIQQTLVGNSVTKFNGQLAQQTYTQPYWLAKPHTLGKFEVLPANFGFPMNPDLPAVNILLEIGGIEIPLVEPLQYKYLDPVRGDVHEYVQVRPAIAVGLDQPVLLAQKGERKKITVTFLNQATLDSQKTIEPQIEGAGWTISPAQIKLNFKADQPTLTQEFDLTNTSLQPEPSLLSFSIDGKPLKAVHEIAYTHIPTQTWFPEGMIRLQPIDIINPVKTVGYIMGAGDRVPEALRELGIQVDLIKTPDITPTLLSKYDAIVLGVRVMNIDKNIAQKMPIIDEYVKNGGVTLIQYNVNSNLAEADFASRGFTISRARVTEEDAEVRFNDPKDPALNFPNKITKKDFDHWIQERGLYFAEKIAPRYRTPLSMNDSNEAPHSGSLLIERQGKGKFVYTSLSFFRQLPAGVAGANRLFVNLLAKEQ</sequence>
<dbReference type="Gene3D" id="3.40.50.10320">
    <property type="entry name" value="LmbE-like"/>
    <property type="match status" value="1"/>
</dbReference>
<dbReference type="Proteomes" id="UP000192980">
    <property type="component" value="Unassembled WGS sequence"/>
</dbReference>
<gene>
    <name evidence="1" type="ORF">SAMN05660862_2722</name>
</gene>
<organism evidence="1 2">
    <name type="scientific">Sphingobacterium psychroaquaticum</name>
    <dbReference type="NCBI Taxonomy" id="561061"/>
    <lineage>
        <taxon>Bacteria</taxon>
        <taxon>Pseudomonadati</taxon>
        <taxon>Bacteroidota</taxon>
        <taxon>Sphingobacteriia</taxon>
        <taxon>Sphingobacteriales</taxon>
        <taxon>Sphingobacteriaceae</taxon>
        <taxon>Sphingobacterium</taxon>
    </lineage>
</organism>
<dbReference type="STRING" id="561061.SAMN05660862_2722"/>
<dbReference type="InterPro" id="IPR003737">
    <property type="entry name" value="GlcNAc_PI_deacetylase-related"/>
</dbReference>
<evidence type="ECO:0000313" key="1">
    <source>
        <dbReference type="EMBL" id="SMG38876.1"/>
    </source>
</evidence>